<feature type="domain" description="Chromo" evidence="3">
    <location>
        <begin position="37"/>
        <end position="97"/>
    </location>
</feature>
<accession>A0A976FE84</accession>
<dbReference type="InterPro" id="IPR023780">
    <property type="entry name" value="Chromo_domain"/>
</dbReference>
<dbReference type="GeneID" id="94352983"/>
<dbReference type="InterPro" id="IPR016197">
    <property type="entry name" value="Chromo-like_dom_sf"/>
</dbReference>
<dbReference type="RefSeq" id="XP_067814580.1">
    <property type="nucleotide sequence ID" value="XM_067967312.1"/>
</dbReference>
<keyword evidence="5" id="KW-1185">Reference proteome</keyword>
<comment type="caution">
    <text evidence="4">The sequence shown here is derived from an EMBL/GenBank/DDBJ whole genome shotgun (WGS) entry which is preliminary data.</text>
</comment>
<dbReference type="SMART" id="SM00298">
    <property type="entry name" value="CHROMO"/>
    <property type="match status" value="1"/>
</dbReference>
<protein>
    <recommendedName>
        <fullName evidence="3">Chromo domain-containing protein</fullName>
    </recommendedName>
</protein>
<evidence type="ECO:0000256" key="2">
    <source>
        <dbReference type="ARBA" id="ARBA00023242"/>
    </source>
</evidence>
<name>A0A976FE84_BRELC</name>
<evidence type="ECO:0000259" key="3">
    <source>
        <dbReference type="PROSITE" id="PS50013"/>
    </source>
</evidence>
<gene>
    <name evidence="4" type="ORF">CCR75_009270</name>
</gene>
<dbReference type="Proteomes" id="UP000294530">
    <property type="component" value="Unassembled WGS sequence"/>
</dbReference>
<evidence type="ECO:0000313" key="4">
    <source>
        <dbReference type="EMBL" id="TDH65081.1"/>
    </source>
</evidence>
<dbReference type="PROSITE" id="PS50013">
    <property type="entry name" value="CHROMO_2"/>
    <property type="match status" value="1"/>
</dbReference>
<dbReference type="GO" id="GO:0005634">
    <property type="term" value="C:nucleus"/>
    <property type="evidence" value="ECO:0007669"/>
    <property type="project" value="UniProtKB-SubCell"/>
</dbReference>
<keyword evidence="2" id="KW-0539">Nucleus</keyword>
<dbReference type="InterPro" id="IPR023779">
    <property type="entry name" value="Chromodomain_CS"/>
</dbReference>
<dbReference type="Pfam" id="PF00385">
    <property type="entry name" value="Chromo"/>
    <property type="match status" value="1"/>
</dbReference>
<dbReference type="PROSITE" id="PS00598">
    <property type="entry name" value="CHROMO_1"/>
    <property type="match status" value="1"/>
</dbReference>
<dbReference type="KEGG" id="blac:94352983"/>
<evidence type="ECO:0000313" key="5">
    <source>
        <dbReference type="Proteomes" id="UP000294530"/>
    </source>
</evidence>
<comment type="subcellular location">
    <subcellularLocation>
        <location evidence="1">Nucleus</location>
    </subcellularLocation>
</comment>
<dbReference type="EMBL" id="SHOA02000002">
    <property type="protein sequence ID" value="TDH65081.1"/>
    <property type="molecule type" value="Genomic_DNA"/>
</dbReference>
<dbReference type="CDD" id="cd00024">
    <property type="entry name" value="CD_CSD"/>
    <property type="match status" value="1"/>
</dbReference>
<evidence type="ECO:0000256" key="1">
    <source>
        <dbReference type="ARBA" id="ARBA00004123"/>
    </source>
</evidence>
<dbReference type="AlphaFoldDB" id="A0A976FE84"/>
<sequence>MGCDEGGPRSRLKLYADSSLNITEDLQAHIAHNHEGHDTEILLEAHYDTESDQLFVKWRGLSEHENSWEPVQNLLEDVPAVVKRFAAENAEDPAVKAMAQAHGLALKG</sequence>
<dbReference type="SUPFAM" id="SSF54160">
    <property type="entry name" value="Chromo domain-like"/>
    <property type="match status" value="1"/>
</dbReference>
<dbReference type="InterPro" id="IPR000953">
    <property type="entry name" value="Chromo/chromo_shadow_dom"/>
</dbReference>
<organism evidence="4 5">
    <name type="scientific">Bremia lactucae</name>
    <name type="common">Lettuce downy mildew</name>
    <dbReference type="NCBI Taxonomy" id="4779"/>
    <lineage>
        <taxon>Eukaryota</taxon>
        <taxon>Sar</taxon>
        <taxon>Stramenopiles</taxon>
        <taxon>Oomycota</taxon>
        <taxon>Peronosporomycetes</taxon>
        <taxon>Peronosporales</taxon>
        <taxon>Peronosporaceae</taxon>
        <taxon>Bremia</taxon>
    </lineage>
</organism>
<dbReference type="Gene3D" id="2.40.50.40">
    <property type="match status" value="1"/>
</dbReference>
<dbReference type="OrthoDB" id="78677at2759"/>
<proteinExistence type="predicted"/>
<reference evidence="4 5" key="1">
    <citation type="journal article" date="2021" name="Genome Biol.">
        <title>AFLAP: assembly-free linkage analysis pipeline using k-mers from genome sequencing data.</title>
        <authorList>
            <person name="Fletcher K."/>
            <person name="Zhang L."/>
            <person name="Gil J."/>
            <person name="Han R."/>
            <person name="Cavanaugh K."/>
            <person name="Michelmore R."/>
        </authorList>
    </citation>
    <scope>NUCLEOTIDE SEQUENCE [LARGE SCALE GENOMIC DNA]</scope>
    <source>
        <strain evidence="4 5">SF5</strain>
    </source>
</reference>